<feature type="compositionally biased region" description="Low complexity" evidence="2">
    <location>
        <begin position="26"/>
        <end position="40"/>
    </location>
</feature>
<dbReference type="AlphaFoldDB" id="A0A2Z6NKR4"/>
<gene>
    <name evidence="4" type="ORF">TSUD_57990</name>
</gene>
<keyword evidence="1" id="KW-0862">Zinc</keyword>
<keyword evidence="1" id="KW-0479">Metal-binding</keyword>
<dbReference type="InterPro" id="IPR029472">
    <property type="entry name" value="Copia-like_N"/>
</dbReference>
<dbReference type="PANTHER" id="PTHR37610:SF97">
    <property type="entry name" value="RETROTRANSPOSON GAG DOMAIN-CONTAINING PROTEIN"/>
    <property type="match status" value="1"/>
</dbReference>
<dbReference type="InterPro" id="IPR036875">
    <property type="entry name" value="Znf_CCHC_sf"/>
</dbReference>
<dbReference type="InterPro" id="IPR013103">
    <property type="entry name" value="RVT_2"/>
</dbReference>
<dbReference type="Pfam" id="PF07727">
    <property type="entry name" value="RVT_2"/>
    <property type="match status" value="1"/>
</dbReference>
<dbReference type="InterPro" id="IPR043502">
    <property type="entry name" value="DNA/RNA_pol_sf"/>
</dbReference>
<keyword evidence="5" id="KW-1185">Reference proteome</keyword>
<dbReference type="Proteomes" id="UP000242715">
    <property type="component" value="Unassembled WGS sequence"/>
</dbReference>
<evidence type="ECO:0000313" key="5">
    <source>
        <dbReference type="Proteomes" id="UP000242715"/>
    </source>
</evidence>
<feature type="domain" description="CCHC-type" evidence="3">
    <location>
        <begin position="258"/>
        <end position="272"/>
    </location>
</feature>
<dbReference type="GO" id="GO:0008270">
    <property type="term" value="F:zinc ion binding"/>
    <property type="evidence" value="ECO:0007669"/>
    <property type="project" value="UniProtKB-KW"/>
</dbReference>
<dbReference type="SUPFAM" id="SSF56672">
    <property type="entry name" value="DNA/RNA polymerases"/>
    <property type="match status" value="1"/>
</dbReference>
<feature type="region of interest" description="Disordered" evidence="2">
    <location>
        <begin position="1"/>
        <end position="54"/>
    </location>
</feature>
<organism evidence="4 5">
    <name type="scientific">Trifolium subterraneum</name>
    <name type="common">Subterranean clover</name>
    <dbReference type="NCBI Taxonomy" id="3900"/>
    <lineage>
        <taxon>Eukaryota</taxon>
        <taxon>Viridiplantae</taxon>
        <taxon>Streptophyta</taxon>
        <taxon>Embryophyta</taxon>
        <taxon>Tracheophyta</taxon>
        <taxon>Spermatophyta</taxon>
        <taxon>Magnoliopsida</taxon>
        <taxon>eudicotyledons</taxon>
        <taxon>Gunneridae</taxon>
        <taxon>Pentapetalae</taxon>
        <taxon>rosids</taxon>
        <taxon>fabids</taxon>
        <taxon>Fabales</taxon>
        <taxon>Fabaceae</taxon>
        <taxon>Papilionoideae</taxon>
        <taxon>50 kb inversion clade</taxon>
        <taxon>NPAAA clade</taxon>
        <taxon>Hologalegina</taxon>
        <taxon>IRL clade</taxon>
        <taxon>Trifolieae</taxon>
        <taxon>Trifolium</taxon>
    </lineage>
</organism>
<protein>
    <recommendedName>
        <fullName evidence="3">CCHC-type domain-containing protein</fullName>
    </recommendedName>
</protein>
<dbReference type="PANTHER" id="PTHR37610">
    <property type="entry name" value="CCHC-TYPE DOMAIN-CONTAINING PROTEIN"/>
    <property type="match status" value="1"/>
</dbReference>
<dbReference type="GO" id="GO:0003676">
    <property type="term" value="F:nucleic acid binding"/>
    <property type="evidence" value="ECO:0007669"/>
    <property type="project" value="InterPro"/>
</dbReference>
<feature type="region of interest" description="Disordered" evidence="2">
    <location>
        <begin position="287"/>
        <end position="316"/>
    </location>
</feature>
<dbReference type="Pfam" id="PF14244">
    <property type="entry name" value="Retrotran_gag_3"/>
    <property type="match status" value="1"/>
</dbReference>
<dbReference type="SUPFAM" id="SSF57756">
    <property type="entry name" value="Retrovirus zinc finger-like domains"/>
    <property type="match status" value="1"/>
</dbReference>
<dbReference type="Pfam" id="PF25597">
    <property type="entry name" value="SH3_retrovirus"/>
    <property type="match status" value="1"/>
</dbReference>
<name>A0A2Z6NKR4_TRISU</name>
<dbReference type="PROSITE" id="PS50158">
    <property type="entry name" value="ZF_CCHC"/>
    <property type="match status" value="1"/>
</dbReference>
<evidence type="ECO:0000256" key="2">
    <source>
        <dbReference type="SAM" id="MobiDB-lite"/>
    </source>
</evidence>
<feature type="region of interest" description="Disordered" evidence="2">
    <location>
        <begin position="232"/>
        <end position="260"/>
    </location>
</feature>
<evidence type="ECO:0000256" key="1">
    <source>
        <dbReference type="PROSITE-ProRule" id="PRU00047"/>
    </source>
</evidence>
<accession>A0A2Z6NKR4</accession>
<dbReference type="InterPro" id="IPR001878">
    <property type="entry name" value="Znf_CCHC"/>
</dbReference>
<evidence type="ECO:0000259" key="3">
    <source>
        <dbReference type="PROSITE" id="PS50158"/>
    </source>
</evidence>
<dbReference type="OrthoDB" id="1426802at2759"/>
<keyword evidence="1" id="KW-0863">Zinc-finger</keyword>
<proteinExistence type="predicted"/>
<reference evidence="5" key="1">
    <citation type="journal article" date="2017" name="Front. Plant Sci.">
        <title>Climate Clever Clovers: New Paradigm to Reduce the Environmental Footprint of Ruminants by Breeding Low Methanogenic Forages Utilizing Haplotype Variation.</title>
        <authorList>
            <person name="Kaur P."/>
            <person name="Appels R."/>
            <person name="Bayer P.E."/>
            <person name="Keeble-Gagnere G."/>
            <person name="Wang J."/>
            <person name="Hirakawa H."/>
            <person name="Shirasawa K."/>
            <person name="Vercoe P."/>
            <person name="Stefanova K."/>
            <person name="Durmic Z."/>
            <person name="Nichols P."/>
            <person name="Revell C."/>
            <person name="Isobe S.N."/>
            <person name="Edwards D."/>
            <person name="Erskine W."/>
        </authorList>
    </citation>
    <scope>NUCLEOTIDE SEQUENCE [LARGE SCALE GENOMIC DNA]</scope>
    <source>
        <strain evidence="5">cv. Daliak</strain>
    </source>
</reference>
<dbReference type="EMBL" id="DF973424">
    <property type="protein sequence ID" value="GAU30387.1"/>
    <property type="molecule type" value="Genomic_DNA"/>
</dbReference>
<sequence>MASERGSDSDSESNSNVKSAAEKNDTSSTTKSTSAVTNTSPYYLGPSDNPGTPLVATTLKGENHRNWARSMRTALPAKSKLSFIDGSIKKPAKTNPDFYNWEKADSMVMAWIINAVDPVLHGSISHASTARDIREDLEERFAQTNAPRIHQLWRMLCLMEHESDMTVTEYYTKFKSLLDELGELQPLPECTCGSSKEILQREGDQQVHLFLGNLNNEEEARIMGEKERMAATKRESGGSAFYASNQNRQRRKDGSNSKCDHCGKTGHIKAGCFEIIGYPENWYTRRTQRRSRDDGGQPSAHHTHATEETVQGRALHRSRVMKHDLCESGKNTSCKDLEWVLDSGASHHMTPLLSLMRGVTKIEKPFYVTILTGNTVLVEMMGTINLRKDITLQNDFTTKQKIGLGDVHGGVYVLKQQVQGSAFTAHHEDNTALWHTRMGHPSPQVMQRISQLQDKFDSRAEKCVFVGYPKGQKGWTVYNLKTQEIYVSRDVVFYEDIFPYASQEKDNNGENHSSTFTLDLCSVGEEIVPSNDEQQDQIIISDEQREEQVVETNSDVIIEVEEPQNKGESETMINIDMGPRNRHPPKRLGDYYCYSAEKTHTCTSPKTSNSSGKEAVGCKWVYKVKNKSTAEVEKYKARLVAKGYTQVEGDDFNETFAPVAKMTTVRCLLTVAVAKGWELHQMDVSNAFLHGELDEEVYMEVPPGYKVPDKEMVCRLRKSLYGLRQASRNWYSKLSQALVKYGFHECEADHSLFTYSHGSTFIAVLIYVDDLVVTGNDAKSCEKFKQYLAGH</sequence>
<evidence type="ECO:0000313" key="4">
    <source>
        <dbReference type="EMBL" id="GAU30387.1"/>
    </source>
</evidence>
<dbReference type="InterPro" id="IPR057670">
    <property type="entry name" value="SH3_retrovirus"/>
</dbReference>